<evidence type="ECO:0000313" key="2">
    <source>
        <dbReference type="Proteomes" id="UP000192660"/>
    </source>
</evidence>
<protein>
    <submittedName>
        <fullName evidence="1">Uncharacterized protein</fullName>
    </submittedName>
</protein>
<gene>
    <name evidence="1" type="ORF">SAMN00768000_3614</name>
</gene>
<dbReference type="EMBL" id="FWWY01000002">
    <property type="protein sequence ID" value="SMC08045.1"/>
    <property type="molecule type" value="Genomic_DNA"/>
</dbReference>
<proteinExistence type="predicted"/>
<reference evidence="2" key="1">
    <citation type="submission" date="2017-04" db="EMBL/GenBank/DDBJ databases">
        <authorList>
            <person name="Varghese N."/>
            <person name="Submissions S."/>
        </authorList>
    </citation>
    <scope>NUCLEOTIDE SEQUENCE [LARGE SCALE GENOMIC DNA]</scope>
    <source>
        <strain evidence="2">DSM 9293</strain>
    </source>
</reference>
<dbReference type="RefSeq" id="WP_084662079.1">
    <property type="nucleotide sequence ID" value="NZ_FWWY01000002.1"/>
</dbReference>
<evidence type="ECO:0000313" key="1">
    <source>
        <dbReference type="EMBL" id="SMC08045.1"/>
    </source>
</evidence>
<organism evidence="1 2">
    <name type="scientific">Sulfobacillus thermosulfidooxidans (strain DSM 9293 / VKM B-1269 / AT-1)</name>
    <dbReference type="NCBI Taxonomy" id="929705"/>
    <lineage>
        <taxon>Bacteria</taxon>
        <taxon>Bacillati</taxon>
        <taxon>Bacillota</taxon>
        <taxon>Clostridia</taxon>
        <taxon>Eubacteriales</taxon>
        <taxon>Clostridiales Family XVII. Incertae Sedis</taxon>
        <taxon>Sulfobacillus</taxon>
    </lineage>
</organism>
<accession>A0A1W1WPA2</accession>
<keyword evidence="2" id="KW-1185">Reference proteome</keyword>
<sequence>MSHPRYGPYTAPHDAGYPCPLCGSPVMTRSRQASLYFPRLNEYRESCEREWYCVRSDCEYYDVDPVDFTGFLD</sequence>
<name>A0A1W1WPA2_SULTA</name>
<dbReference type="AlphaFoldDB" id="A0A1W1WPA2"/>
<dbReference type="Proteomes" id="UP000192660">
    <property type="component" value="Unassembled WGS sequence"/>
</dbReference>